<accession>A0A545APW6</accession>
<dbReference type="RefSeq" id="WP_142706070.1">
    <property type="nucleotide sequence ID" value="NZ_VIRS01000013.1"/>
</dbReference>
<dbReference type="InParanoid" id="A0A545APW6"/>
<dbReference type="InterPro" id="IPR005325">
    <property type="entry name" value="DUF308_memb"/>
</dbReference>
<dbReference type="PANTHER" id="PTHR34989:SF1">
    <property type="entry name" value="PROTEIN HDED"/>
    <property type="match status" value="1"/>
</dbReference>
<evidence type="ECO:0000313" key="2">
    <source>
        <dbReference type="EMBL" id="TQS43372.1"/>
    </source>
</evidence>
<dbReference type="OrthoDB" id="3823166at2"/>
<dbReference type="InterPro" id="IPR052712">
    <property type="entry name" value="Acid_resist_chaperone_HdeD"/>
</dbReference>
<dbReference type="Pfam" id="PF03729">
    <property type="entry name" value="DUF308"/>
    <property type="match status" value="1"/>
</dbReference>
<reference evidence="2 3" key="1">
    <citation type="submission" date="2019-07" db="EMBL/GenBank/DDBJ databases">
        <title>Cryptosporangium phraense sp. nov., isolated from plant litter.</title>
        <authorList>
            <person name="Suriyachadkun C."/>
        </authorList>
    </citation>
    <scope>NUCLEOTIDE SEQUENCE [LARGE SCALE GENOMIC DNA]</scope>
    <source>
        <strain evidence="2 3">A-T 5661</strain>
    </source>
</reference>
<evidence type="ECO:0000256" key="1">
    <source>
        <dbReference type="SAM" id="Phobius"/>
    </source>
</evidence>
<feature type="transmembrane region" description="Helical" evidence="1">
    <location>
        <begin position="87"/>
        <end position="107"/>
    </location>
</feature>
<evidence type="ECO:0000313" key="3">
    <source>
        <dbReference type="Proteomes" id="UP000317982"/>
    </source>
</evidence>
<keyword evidence="1" id="KW-1133">Transmembrane helix</keyword>
<name>A0A545APW6_9ACTN</name>
<comment type="caution">
    <text evidence="2">The sequence shown here is derived from an EMBL/GenBank/DDBJ whole genome shotgun (WGS) entry which is preliminary data.</text>
</comment>
<keyword evidence="1" id="KW-0472">Membrane</keyword>
<dbReference type="GO" id="GO:0005886">
    <property type="term" value="C:plasma membrane"/>
    <property type="evidence" value="ECO:0007669"/>
    <property type="project" value="TreeGrafter"/>
</dbReference>
<keyword evidence="1" id="KW-0812">Transmembrane</keyword>
<dbReference type="AlphaFoldDB" id="A0A545APW6"/>
<feature type="transmembrane region" description="Helical" evidence="1">
    <location>
        <begin position="12"/>
        <end position="40"/>
    </location>
</feature>
<gene>
    <name evidence="2" type="ORF">FL583_19255</name>
</gene>
<feature type="transmembrane region" description="Helical" evidence="1">
    <location>
        <begin position="61"/>
        <end position="81"/>
    </location>
</feature>
<protein>
    <submittedName>
        <fullName evidence="2">HdeD family acid-resistance protein</fullName>
    </submittedName>
</protein>
<dbReference type="EMBL" id="VIRS01000013">
    <property type="protein sequence ID" value="TQS43372.1"/>
    <property type="molecule type" value="Genomic_DNA"/>
</dbReference>
<keyword evidence="3" id="KW-1185">Reference proteome</keyword>
<proteinExistence type="predicted"/>
<organism evidence="2 3">
    <name type="scientific">Cryptosporangium phraense</name>
    <dbReference type="NCBI Taxonomy" id="2593070"/>
    <lineage>
        <taxon>Bacteria</taxon>
        <taxon>Bacillati</taxon>
        <taxon>Actinomycetota</taxon>
        <taxon>Actinomycetes</taxon>
        <taxon>Cryptosporangiales</taxon>
        <taxon>Cryptosporangiaceae</taxon>
        <taxon>Cryptosporangium</taxon>
    </lineage>
</organism>
<sequence>MRNLTGSLVLKGALSLIIGLIAVVWPAVTIEAFVILFAVYAFMLAGTELMRAFASRDAGPVIGRILLALLDAVAGVAALVWPGITALALTLLVAGWALVAGAVEFGLVFGAGRTAGERALWGLSGLVSLAFGVVLVIRPDLGAVTLAQVYGLFSIVSGVSTLVLAGNVGTVAREPAPRY</sequence>
<dbReference type="PANTHER" id="PTHR34989">
    <property type="entry name" value="PROTEIN HDED"/>
    <property type="match status" value="1"/>
</dbReference>
<feature type="transmembrane region" description="Helical" evidence="1">
    <location>
        <begin position="149"/>
        <end position="172"/>
    </location>
</feature>
<dbReference type="Proteomes" id="UP000317982">
    <property type="component" value="Unassembled WGS sequence"/>
</dbReference>
<feature type="transmembrane region" description="Helical" evidence="1">
    <location>
        <begin position="119"/>
        <end position="137"/>
    </location>
</feature>